<dbReference type="InterPro" id="IPR036237">
    <property type="entry name" value="Xyl_isomerase-like_sf"/>
</dbReference>
<dbReference type="Proteomes" id="UP000250462">
    <property type="component" value="Unassembled WGS sequence"/>
</dbReference>
<dbReference type="InterPro" id="IPR013022">
    <property type="entry name" value="Xyl_isomerase-like_TIM-brl"/>
</dbReference>
<reference evidence="2 3" key="1">
    <citation type="submission" date="2018-06" db="EMBL/GenBank/DDBJ databases">
        <title>Phytoactinopolyspora halophila sp. nov., a novel halophilic actinomycete isolated from a saline soil in China.</title>
        <authorList>
            <person name="Tang S.-K."/>
        </authorList>
    </citation>
    <scope>NUCLEOTIDE SEQUENCE [LARGE SCALE GENOMIC DNA]</scope>
    <source>
        <strain evidence="2 3">YIM 96934</strain>
    </source>
</reference>
<keyword evidence="2" id="KW-0413">Isomerase</keyword>
<accession>A0A329QYQ1</accession>
<evidence type="ECO:0000259" key="1">
    <source>
        <dbReference type="Pfam" id="PF01261"/>
    </source>
</evidence>
<dbReference type="PANTHER" id="PTHR12110">
    <property type="entry name" value="HYDROXYPYRUVATE ISOMERASE"/>
    <property type="match status" value="1"/>
</dbReference>
<organism evidence="2 3">
    <name type="scientific">Phytoactinopolyspora halophila</name>
    <dbReference type="NCBI Taxonomy" id="1981511"/>
    <lineage>
        <taxon>Bacteria</taxon>
        <taxon>Bacillati</taxon>
        <taxon>Actinomycetota</taxon>
        <taxon>Actinomycetes</taxon>
        <taxon>Jiangellales</taxon>
        <taxon>Jiangellaceae</taxon>
        <taxon>Phytoactinopolyspora</taxon>
    </lineage>
</organism>
<name>A0A329QYQ1_9ACTN</name>
<gene>
    <name evidence="2" type="ORF">DPM12_05765</name>
</gene>
<dbReference type="AlphaFoldDB" id="A0A329QYQ1"/>
<protein>
    <submittedName>
        <fullName evidence="2">Sugar phosphate isomerase/epimerase</fullName>
    </submittedName>
</protein>
<dbReference type="InterPro" id="IPR050312">
    <property type="entry name" value="IolE/XylAMocC-like"/>
</dbReference>
<dbReference type="RefSeq" id="WP_112257329.1">
    <property type="nucleotide sequence ID" value="NZ_QMIG01000003.1"/>
</dbReference>
<evidence type="ECO:0000313" key="3">
    <source>
        <dbReference type="Proteomes" id="UP000250462"/>
    </source>
</evidence>
<feature type="domain" description="Xylose isomerase-like TIM barrel" evidence="1">
    <location>
        <begin position="32"/>
        <end position="207"/>
    </location>
</feature>
<dbReference type="PANTHER" id="PTHR12110:SF41">
    <property type="entry name" value="INOSOSE DEHYDRATASE"/>
    <property type="match status" value="1"/>
</dbReference>
<dbReference type="EMBL" id="QMIG01000003">
    <property type="protein sequence ID" value="RAW17510.1"/>
    <property type="molecule type" value="Genomic_DNA"/>
</dbReference>
<dbReference type="GO" id="GO:0016853">
    <property type="term" value="F:isomerase activity"/>
    <property type="evidence" value="ECO:0007669"/>
    <property type="project" value="UniProtKB-KW"/>
</dbReference>
<keyword evidence="3" id="KW-1185">Reference proteome</keyword>
<dbReference type="Pfam" id="PF01261">
    <property type="entry name" value="AP_endonuc_2"/>
    <property type="match status" value="1"/>
</dbReference>
<dbReference type="Gene3D" id="3.20.20.150">
    <property type="entry name" value="Divalent-metal-dependent TIM barrel enzymes"/>
    <property type="match status" value="1"/>
</dbReference>
<dbReference type="SUPFAM" id="SSF51658">
    <property type="entry name" value="Xylose isomerase-like"/>
    <property type="match status" value="1"/>
</dbReference>
<comment type="caution">
    <text evidence="2">The sequence shown here is derived from an EMBL/GenBank/DDBJ whole genome shotgun (WGS) entry which is preliminary data.</text>
</comment>
<proteinExistence type="predicted"/>
<evidence type="ECO:0000313" key="2">
    <source>
        <dbReference type="EMBL" id="RAW17510.1"/>
    </source>
</evidence>
<sequence length="275" mass="29263">MPARNAAQEDGAPIRPGLCSITLRQLPVEEVLAVAAEAGLHGVEWGSDVHAPAGDEAEARRVARLTAAAGLVVTSLGSYYRAGTSTAEEFEDVLRTARALEAPRIRIWAGSVGSAEAGTEERRAVAEATRHAADRAADEGIELGFEYHAGTLTDDIDSTLALLADVDRANVTSYWQPPNGMPAEDALATLRRLGDQVRAVHVFSWWPDTQRLPLAERSSLWREAFAYLAGAGSGTAAGSGETIDALMEFVPDDDPANVVRDAAVLHELIPHLPPD</sequence>
<dbReference type="OrthoDB" id="9815124at2"/>